<dbReference type="RefSeq" id="WP_099150440.1">
    <property type="nucleotide sequence ID" value="NZ_PDUD01000018.1"/>
</dbReference>
<dbReference type="PANTHER" id="PTHR45947">
    <property type="entry name" value="SULFOQUINOVOSYL TRANSFERASE SQD2"/>
    <property type="match status" value="1"/>
</dbReference>
<gene>
    <name evidence="3" type="ORF">CRP01_12880</name>
</gene>
<dbReference type="SUPFAM" id="SSF53756">
    <property type="entry name" value="UDP-Glycosyltransferase/glycogen phosphorylase"/>
    <property type="match status" value="1"/>
</dbReference>
<evidence type="ECO:0000313" key="4">
    <source>
        <dbReference type="Proteomes" id="UP000223913"/>
    </source>
</evidence>
<dbReference type="PANTHER" id="PTHR45947:SF3">
    <property type="entry name" value="SULFOQUINOVOSYL TRANSFERASE SQD2"/>
    <property type="match status" value="1"/>
</dbReference>
<dbReference type="GO" id="GO:0016757">
    <property type="term" value="F:glycosyltransferase activity"/>
    <property type="evidence" value="ECO:0007669"/>
    <property type="project" value="InterPro"/>
</dbReference>
<evidence type="ECO:0008006" key="5">
    <source>
        <dbReference type="Google" id="ProtNLM"/>
    </source>
</evidence>
<reference evidence="3 4" key="1">
    <citation type="submission" date="2017-10" db="EMBL/GenBank/DDBJ databases">
        <title>The draft genome sequence of Lewinella nigricans NBRC 102662.</title>
        <authorList>
            <person name="Wang K."/>
        </authorList>
    </citation>
    <scope>NUCLEOTIDE SEQUENCE [LARGE SCALE GENOMIC DNA]</scope>
    <source>
        <strain evidence="3 4">NBRC 102662</strain>
    </source>
</reference>
<organism evidence="3 4">
    <name type="scientific">Flavilitoribacter nigricans (strain ATCC 23147 / DSM 23189 / NBRC 102662 / NCIMB 1420 / SS-2)</name>
    <name type="common">Lewinella nigricans</name>
    <dbReference type="NCBI Taxonomy" id="1122177"/>
    <lineage>
        <taxon>Bacteria</taxon>
        <taxon>Pseudomonadati</taxon>
        <taxon>Bacteroidota</taxon>
        <taxon>Saprospiria</taxon>
        <taxon>Saprospirales</taxon>
        <taxon>Lewinellaceae</taxon>
        <taxon>Flavilitoribacter</taxon>
    </lineage>
</organism>
<dbReference type="CDD" id="cd03801">
    <property type="entry name" value="GT4_PimA-like"/>
    <property type="match status" value="1"/>
</dbReference>
<protein>
    <recommendedName>
        <fullName evidence="5">Glycosyltransferase family 1 protein</fullName>
    </recommendedName>
</protein>
<dbReference type="Gene3D" id="3.40.50.2000">
    <property type="entry name" value="Glycogen Phosphorylase B"/>
    <property type="match status" value="2"/>
</dbReference>
<dbReference type="InterPro" id="IPR050194">
    <property type="entry name" value="Glycosyltransferase_grp1"/>
</dbReference>
<dbReference type="EMBL" id="PDUD01000018">
    <property type="protein sequence ID" value="PHN06456.1"/>
    <property type="molecule type" value="Genomic_DNA"/>
</dbReference>
<proteinExistence type="predicted"/>
<dbReference type="Pfam" id="PF13439">
    <property type="entry name" value="Glyco_transf_4"/>
    <property type="match status" value="1"/>
</dbReference>
<feature type="domain" description="Glycosyltransferase subfamily 4-like N-terminal" evidence="2">
    <location>
        <begin position="14"/>
        <end position="180"/>
    </location>
</feature>
<evidence type="ECO:0000259" key="1">
    <source>
        <dbReference type="Pfam" id="PF00534"/>
    </source>
</evidence>
<feature type="domain" description="Glycosyl transferase family 1" evidence="1">
    <location>
        <begin position="190"/>
        <end position="334"/>
    </location>
</feature>
<sequence>MKILFVLENYYPNIGGVETLFKILIERLVAANHECTVVTSQLHPDDPLDESLPGLRIIRIPVSNRYLFTLQALRPVWRHIGTCDLVQTTSYNAALPAFLIAFLRRKKIVVTFHEAWGKLWFRLPFMGRIGKIAHYLFEQLLLKLPFDRFVAVSHSTARRLLEEGVSEKRIETIYNGIDYQEFERPELPSENEPKFTFTYFGRLGISKGLDLLIEAAAQIRQSLPDSRLQLIVPQEPAEFLDWLQGAIQQNGLEDYVVLRHHLSFHDLKKAIVQSDCVVIPSYSEGFCFAAVETVALGTPIISSGQAALPEVVGGKYIEMESLSVDDLAKAMTAAYRGAWQEKTLVRFELETTVEAYLELYRSLT</sequence>
<comment type="caution">
    <text evidence="3">The sequence shown here is derived from an EMBL/GenBank/DDBJ whole genome shotgun (WGS) entry which is preliminary data.</text>
</comment>
<dbReference type="InterPro" id="IPR028098">
    <property type="entry name" value="Glyco_trans_4-like_N"/>
</dbReference>
<dbReference type="AlphaFoldDB" id="A0A2D0NDK6"/>
<evidence type="ECO:0000259" key="2">
    <source>
        <dbReference type="Pfam" id="PF13439"/>
    </source>
</evidence>
<dbReference type="Proteomes" id="UP000223913">
    <property type="component" value="Unassembled WGS sequence"/>
</dbReference>
<dbReference type="Pfam" id="PF00534">
    <property type="entry name" value="Glycos_transf_1"/>
    <property type="match status" value="1"/>
</dbReference>
<dbReference type="InterPro" id="IPR001296">
    <property type="entry name" value="Glyco_trans_1"/>
</dbReference>
<evidence type="ECO:0000313" key="3">
    <source>
        <dbReference type="EMBL" id="PHN06456.1"/>
    </source>
</evidence>
<dbReference type="OrthoDB" id="596635at2"/>
<accession>A0A2D0NDK6</accession>
<keyword evidence="4" id="KW-1185">Reference proteome</keyword>
<name>A0A2D0NDK6_FLAN2</name>